<reference evidence="3" key="1">
    <citation type="journal article" date="2019" name="Int. J. Syst. Evol. Microbiol.">
        <title>The Global Catalogue of Microorganisms (GCM) 10K type strain sequencing project: providing services to taxonomists for standard genome sequencing and annotation.</title>
        <authorList>
            <consortium name="The Broad Institute Genomics Platform"/>
            <consortium name="The Broad Institute Genome Sequencing Center for Infectious Disease"/>
            <person name="Wu L."/>
            <person name="Ma J."/>
        </authorList>
    </citation>
    <scope>NUCLEOTIDE SEQUENCE [LARGE SCALE GENOMIC DNA]</scope>
    <source>
        <strain evidence="3">JCM 17917</strain>
    </source>
</reference>
<dbReference type="Proteomes" id="UP001501844">
    <property type="component" value="Unassembled WGS sequence"/>
</dbReference>
<gene>
    <name evidence="2" type="ORF">GCM10023183_08790</name>
</gene>
<protein>
    <submittedName>
        <fullName evidence="2">Uncharacterized protein</fullName>
    </submittedName>
</protein>
<organism evidence="2 3">
    <name type="scientific">Nibribacter koreensis</name>
    <dbReference type="NCBI Taxonomy" id="1084519"/>
    <lineage>
        <taxon>Bacteria</taxon>
        <taxon>Pseudomonadati</taxon>
        <taxon>Bacteroidota</taxon>
        <taxon>Cytophagia</taxon>
        <taxon>Cytophagales</taxon>
        <taxon>Hymenobacteraceae</taxon>
        <taxon>Nibribacter</taxon>
    </lineage>
</organism>
<evidence type="ECO:0000313" key="3">
    <source>
        <dbReference type="Proteomes" id="UP001501844"/>
    </source>
</evidence>
<keyword evidence="3" id="KW-1185">Reference proteome</keyword>
<accession>A0ABP8FBP7</accession>
<keyword evidence="1" id="KW-1133">Transmembrane helix</keyword>
<dbReference type="RefSeq" id="WP_345162724.1">
    <property type="nucleotide sequence ID" value="NZ_BAABGX010000001.1"/>
</dbReference>
<feature type="transmembrane region" description="Helical" evidence="1">
    <location>
        <begin position="16"/>
        <end position="36"/>
    </location>
</feature>
<keyword evidence="1" id="KW-0812">Transmembrane</keyword>
<comment type="caution">
    <text evidence="2">The sequence shown here is derived from an EMBL/GenBank/DDBJ whole genome shotgun (WGS) entry which is preliminary data.</text>
</comment>
<dbReference type="EMBL" id="BAABGX010000001">
    <property type="protein sequence ID" value="GAA4299481.1"/>
    <property type="molecule type" value="Genomic_DNA"/>
</dbReference>
<name>A0ABP8FBP7_9BACT</name>
<evidence type="ECO:0000256" key="1">
    <source>
        <dbReference type="SAM" id="Phobius"/>
    </source>
</evidence>
<keyword evidence="1" id="KW-0472">Membrane</keyword>
<proteinExistence type="predicted"/>
<evidence type="ECO:0000313" key="2">
    <source>
        <dbReference type="EMBL" id="GAA4299481.1"/>
    </source>
</evidence>
<sequence>MAYGDRRYDRDPRRNWQGLLFFAAIMAVVIAAMKLWEWLGW</sequence>